<dbReference type="InParanoid" id="A0A0D0D663"/>
<dbReference type="Proteomes" id="UP000054538">
    <property type="component" value="Unassembled WGS sequence"/>
</dbReference>
<dbReference type="EMBL" id="KN825296">
    <property type="protein sequence ID" value="KIK92272.1"/>
    <property type="molecule type" value="Genomic_DNA"/>
</dbReference>
<gene>
    <name evidence="1" type="ORF">PAXRUDRAFT_585185</name>
</gene>
<reference evidence="1 2" key="1">
    <citation type="submission" date="2014-04" db="EMBL/GenBank/DDBJ databases">
        <authorList>
            <consortium name="DOE Joint Genome Institute"/>
            <person name="Kuo A."/>
            <person name="Kohler A."/>
            <person name="Jargeat P."/>
            <person name="Nagy L.G."/>
            <person name="Floudas D."/>
            <person name="Copeland A."/>
            <person name="Barry K.W."/>
            <person name="Cichocki N."/>
            <person name="Veneault-Fourrey C."/>
            <person name="LaButti K."/>
            <person name="Lindquist E.A."/>
            <person name="Lipzen A."/>
            <person name="Lundell T."/>
            <person name="Morin E."/>
            <person name="Murat C."/>
            <person name="Sun H."/>
            <person name="Tunlid A."/>
            <person name="Henrissat B."/>
            <person name="Grigoriev I.V."/>
            <person name="Hibbett D.S."/>
            <person name="Martin F."/>
            <person name="Nordberg H.P."/>
            <person name="Cantor M.N."/>
            <person name="Hua S.X."/>
        </authorList>
    </citation>
    <scope>NUCLEOTIDE SEQUENCE [LARGE SCALE GENOMIC DNA]</scope>
    <source>
        <strain evidence="1 2">Ve08.2h10</strain>
    </source>
</reference>
<name>A0A0D0D663_9AGAM</name>
<accession>A0A0D0D663</accession>
<dbReference type="HOGENOM" id="CLU_2606718_0_0_1"/>
<protein>
    <submittedName>
        <fullName evidence="1">Uncharacterized protein</fullName>
    </submittedName>
</protein>
<reference evidence="2" key="2">
    <citation type="submission" date="2015-01" db="EMBL/GenBank/DDBJ databases">
        <title>Evolutionary Origins and Diversification of the Mycorrhizal Mutualists.</title>
        <authorList>
            <consortium name="DOE Joint Genome Institute"/>
            <consortium name="Mycorrhizal Genomics Consortium"/>
            <person name="Kohler A."/>
            <person name="Kuo A."/>
            <person name="Nagy L.G."/>
            <person name="Floudas D."/>
            <person name="Copeland A."/>
            <person name="Barry K.W."/>
            <person name="Cichocki N."/>
            <person name="Veneault-Fourrey C."/>
            <person name="LaButti K."/>
            <person name="Lindquist E.A."/>
            <person name="Lipzen A."/>
            <person name="Lundell T."/>
            <person name="Morin E."/>
            <person name="Murat C."/>
            <person name="Riley R."/>
            <person name="Ohm R."/>
            <person name="Sun H."/>
            <person name="Tunlid A."/>
            <person name="Henrissat B."/>
            <person name="Grigoriev I.V."/>
            <person name="Hibbett D.S."/>
            <person name="Martin F."/>
        </authorList>
    </citation>
    <scope>NUCLEOTIDE SEQUENCE [LARGE SCALE GENOMIC DNA]</scope>
    <source>
        <strain evidence="2">Ve08.2h10</strain>
    </source>
</reference>
<sequence length="79" mass="8592">MRGRALESSASVMGVDAPEWEGEDLRQDLMFVRAGLQVDGSSQETVGQQWVRFARQSSFVAELRTSGGSRADMVRAVSG</sequence>
<proteinExistence type="predicted"/>
<evidence type="ECO:0000313" key="1">
    <source>
        <dbReference type="EMBL" id="KIK92272.1"/>
    </source>
</evidence>
<evidence type="ECO:0000313" key="2">
    <source>
        <dbReference type="Proteomes" id="UP000054538"/>
    </source>
</evidence>
<organism evidence="1 2">
    <name type="scientific">Paxillus rubicundulus Ve08.2h10</name>
    <dbReference type="NCBI Taxonomy" id="930991"/>
    <lineage>
        <taxon>Eukaryota</taxon>
        <taxon>Fungi</taxon>
        <taxon>Dikarya</taxon>
        <taxon>Basidiomycota</taxon>
        <taxon>Agaricomycotina</taxon>
        <taxon>Agaricomycetes</taxon>
        <taxon>Agaricomycetidae</taxon>
        <taxon>Boletales</taxon>
        <taxon>Paxilineae</taxon>
        <taxon>Paxillaceae</taxon>
        <taxon>Paxillus</taxon>
    </lineage>
</organism>
<dbReference type="AlphaFoldDB" id="A0A0D0D663"/>
<keyword evidence="2" id="KW-1185">Reference proteome</keyword>